<dbReference type="EMBL" id="CP039346">
    <property type="protein sequence ID" value="QCD83567.1"/>
    <property type="molecule type" value="Genomic_DNA"/>
</dbReference>
<dbReference type="Proteomes" id="UP000501690">
    <property type="component" value="Linkage Group LG2"/>
</dbReference>
<keyword evidence="2" id="KW-1185">Reference proteome</keyword>
<evidence type="ECO:0000313" key="2">
    <source>
        <dbReference type="Proteomes" id="UP000501690"/>
    </source>
</evidence>
<sequence>MTIKAEKEKRLRKLLLKRNIKLGEDIAEELLECQKAVASEHEEDFKKALHQATLLFNIPDNDKHIDVNKDVHQKALFVLRDITTSIPRMMMGMSKRILTTKGLHLIRALLLNLSLLLKKLSLKTYNNFV</sequence>
<gene>
    <name evidence="1" type="ORF">DEO72_LG2g3913</name>
</gene>
<protein>
    <submittedName>
        <fullName evidence="1">Uncharacterized protein</fullName>
    </submittedName>
</protein>
<reference evidence="1 2" key="1">
    <citation type="submission" date="2019-04" db="EMBL/GenBank/DDBJ databases">
        <title>An improved genome assembly and genetic linkage map for asparagus bean, Vigna unguiculata ssp. sesquipedialis.</title>
        <authorList>
            <person name="Xia Q."/>
            <person name="Zhang R."/>
            <person name="Dong Y."/>
        </authorList>
    </citation>
    <scope>NUCLEOTIDE SEQUENCE [LARGE SCALE GENOMIC DNA]</scope>
    <source>
        <tissue evidence="1">Leaf</tissue>
    </source>
</reference>
<proteinExistence type="predicted"/>
<dbReference type="AlphaFoldDB" id="A0A4D6L4X3"/>
<name>A0A4D6L4X3_VIGUN</name>
<evidence type="ECO:0000313" key="1">
    <source>
        <dbReference type="EMBL" id="QCD83567.1"/>
    </source>
</evidence>
<organism evidence="1 2">
    <name type="scientific">Vigna unguiculata</name>
    <name type="common">Cowpea</name>
    <dbReference type="NCBI Taxonomy" id="3917"/>
    <lineage>
        <taxon>Eukaryota</taxon>
        <taxon>Viridiplantae</taxon>
        <taxon>Streptophyta</taxon>
        <taxon>Embryophyta</taxon>
        <taxon>Tracheophyta</taxon>
        <taxon>Spermatophyta</taxon>
        <taxon>Magnoliopsida</taxon>
        <taxon>eudicotyledons</taxon>
        <taxon>Gunneridae</taxon>
        <taxon>Pentapetalae</taxon>
        <taxon>rosids</taxon>
        <taxon>fabids</taxon>
        <taxon>Fabales</taxon>
        <taxon>Fabaceae</taxon>
        <taxon>Papilionoideae</taxon>
        <taxon>50 kb inversion clade</taxon>
        <taxon>NPAAA clade</taxon>
        <taxon>indigoferoid/millettioid clade</taxon>
        <taxon>Phaseoleae</taxon>
        <taxon>Vigna</taxon>
    </lineage>
</organism>
<accession>A0A4D6L4X3</accession>